<dbReference type="EMBL" id="CP038799">
    <property type="protein sequence ID" value="QIV81201.1"/>
    <property type="molecule type" value="Genomic_DNA"/>
</dbReference>
<evidence type="ECO:0000256" key="1">
    <source>
        <dbReference type="SAM" id="MobiDB-lite"/>
    </source>
</evidence>
<feature type="compositionally biased region" description="Low complexity" evidence="1">
    <location>
        <begin position="35"/>
        <end position="47"/>
    </location>
</feature>
<dbReference type="Proteomes" id="UP000501849">
    <property type="component" value="Chromosome"/>
</dbReference>
<proteinExistence type="predicted"/>
<name>A0A6H0S3F6_9MYCO</name>
<keyword evidence="3" id="KW-1185">Reference proteome</keyword>
<gene>
    <name evidence="2" type="ORF">EXE63_10105</name>
</gene>
<dbReference type="KEGG" id="mfre:EXE63_10105"/>
<dbReference type="AlphaFoldDB" id="A0A6H0S3F6"/>
<dbReference type="Pfam" id="PF17963">
    <property type="entry name" value="Big_9"/>
    <property type="match status" value="1"/>
</dbReference>
<feature type="region of interest" description="Disordered" evidence="1">
    <location>
        <begin position="32"/>
        <end position="143"/>
    </location>
</feature>
<accession>A0A6H0S3F6</accession>
<organism evidence="2 3">
    <name type="scientific">Mycolicibacterium frederiksbergense</name>
    <dbReference type="NCBI Taxonomy" id="117567"/>
    <lineage>
        <taxon>Bacteria</taxon>
        <taxon>Bacillati</taxon>
        <taxon>Actinomycetota</taxon>
        <taxon>Actinomycetes</taxon>
        <taxon>Mycobacteriales</taxon>
        <taxon>Mycobacteriaceae</taxon>
        <taxon>Mycolicibacterium</taxon>
    </lineage>
</organism>
<dbReference type="RefSeq" id="WP_168141827.1">
    <property type="nucleotide sequence ID" value="NZ_CP038799.1"/>
</dbReference>
<evidence type="ECO:0000313" key="2">
    <source>
        <dbReference type="EMBL" id="QIV81201.1"/>
    </source>
</evidence>
<reference evidence="2 3" key="1">
    <citation type="submission" date="2019-04" db="EMBL/GenBank/DDBJ databases">
        <title>Draft, Whole-Genome Sequence of the Anthracene-degrading Mycobacterium frederiksbergense LB501T, Isolated from a Polycyclic Aromatic Hydrocarbon (PAH)-Contaminated Soil.</title>
        <authorList>
            <person name="Augelletti F."/>
        </authorList>
    </citation>
    <scope>NUCLEOTIDE SEQUENCE [LARGE SCALE GENOMIC DNA]</scope>
    <source>
        <strain evidence="2 3">LB 501T</strain>
    </source>
</reference>
<evidence type="ECO:0000313" key="3">
    <source>
        <dbReference type="Proteomes" id="UP000501849"/>
    </source>
</evidence>
<feature type="compositionally biased region" description="Low complexity" evidence="1">
    <location>
        <begin position="120"/>
        <end position="136"/>
    </location>
</feature>
<sequence length="897" mass="90242">MDHARYVGRVGALAVALGVGLGIVWAPGIALADPSDTGGSTTSSTDGGDVGDSDKPGTPSTGDDASGPQPDREPADEDDSGDKKSLSVITTRSVAGVGRPQATGSSTRTSRVTKKEAADAADIAPARAGAASAMTAPEPQDIPAATAPEAAPAAPTLRTITTIDSGPGPRPLQVLLAAPVRIFDSIVSALLGPAGPRTPAPTTLWALLAWTRQELHRTFFNRAPRLAAAPVDVEQVDDVITGTIVGTDPDGDPLTFSVTPVTAQGGTVTVDGAGRFTYVAPAGWNGTDPLTDSFTLSAVDKGFHIHGLAGLLFGTGHVSRRVVTVQLIGGIAGVSETIPVAVPPGWTSPRTVVGPGGTVAITQRFGSGTVEDPFTTQILVQGPGRPPVTATAAGLVYYGAPLIAGDGTVHMTTVVYAAGTPTIAEFTVTTLRPGASPVAWTVTGAPVGGPTLTGAGDFVLTAATGGGAPDDTQTTVTIIRDGQRSDVLTIAGVTQEQAVIGADGTIALAATNASGGAIIGVLRPGAAAEYLDLPAAPQGAVTVADDGTIVFTTVGVTGFTARASSTTTLWVWRAGEQAVANTAAGTLVQVVTGGGGTVAYVTTTGTGTEDDLVTTTVTVLRPGSPDRVSTVVGTLVSSVVAGADGTVAFHTYAGPGNAIVTDMTVTIMRPNGTVESLTRTTSQIYRIRPAIGPDGTVASMWGNNGMTIAVFRPGQPPIVVTNPNGISIDPRIGSDGTVAFTVAVAAPTGEQYSQIVVLRPGQNTLTASTIGNAWGEPTITGDGTVVISTRVDRNLSYITVLRANGDYLIVPAPGLISNAAQVGPDGVIYLPTDVDGTSVNVTIVNTANRSVTLNLPGRASGFSINANGGGTDFVTVSLDASGSVRYIINRVFVATVA</sequence>
<protein>
    <submittedName>
        <fullName evidence="2">Uncharacterized protein</fullName>
    </submittedName>
</protein>
<dbReference type="SUPFAM" id="SSF69304">
    <property type="entry name" value="Tricorn protease N-terminal domain"/>
    <property type="match status" value="1"/>
</dbReference>